<evidence type="ECO:0000256" key="2">
    <source>
        <dbReference type="ARBA" id="ARBA00023055"/>
    </source>
</evidence>
<keyword evidence="1" id="KW-0813">Transport</keyword>
<evidence type="ECO:0000259" key="5">
    <source>
        <dbReference type="PROSITE" id="PS50848"/>
    </source>
</evidence>
<protein>
    <submittedName>
        <fullName evidence="6">StAR-related lipid transfer (START) domain containing 5</fullName>
    </submittedName>
</protein>
<dbReference type="Ensembl" id="ENSEBUT00000003514.1">
    <property type="protein sequence ID" value="ENSEBUP00000003149.1"/>
    <property type="gene ID" value="ENSEBUG00000002321.1"/>
</dbReference>
<dbReference type="PANTHER" id="PTHR46374">
    <property type="entry name" value="PROTEIN CBG07384"/>
    <property type="match status" value="1"/>
</dbReference>
<dbReference type="InterPro" id="IPR023393">
    <property type="entry name" value="START-like_dom_sf"/>
</dbReference>
<dbReference type="SUPFAM" id="SSF55961">
    <property type="entry name" value="Bet v1-like"/>
    <property type="match status" value="1"/>
</dbReference>
<dbReference type="Proteomes" id="UP000694388">
    <property type="component" value="Unplaced"/>
</dbReference>
<keyword evidence="3" id="KW-0446">Lipid-binding</keyword>
<dbReference type="Gene3D" id="3.30.530.20">
    <property type="match status" value="1"/>
</dbReference>
<evidence type="ECO:0000256" key="3">
    <source>
        <dbReference type="ARBA" id="ARBA00023121"/>
    </source>
</evidence>
<dbReference type="Pfam" id="PF01852">
    <property type="entry name" value="START"/>
    <property type="match status" value="1"/>
</dbReference>
<reference evidence="6" key="1">
    <citation type="submission" date="2025-08" db="UniProtKB">
        <authorList>
            <consortium name="Ensembl"/>
        </authorList>
    </citation>
    <scope>IDENTIFICATION</scope>
</reference>
<dbReference type="GO" id="GO:0015485">
    <property type="term" value="F:cholesterol binding"/>
    <property type="evidence" value="ECO:0007669"/>
    <property type="project" value="TreeGrafter"/>
</dbReference>
<dbReference type="GeneTree" id="ENSGT00940000159159"/>
<accession>A0A8C4NJ07</accession>
<comment type="function">
    <text evidence="4">May be involved in the intracellular transport of sterols or other lipids. May bind cholesterol or other sterols.</text>
</comment>
<keyword evidence="7" id="KW-1185">Reference proteome</keyword>
<dbReference type="GO" id="GO:0070508">
    <property type="term" value="P:cholesterol import"/>
    <property type="evidence" value="ECO:0007669"/>
    <property type="project" value="TreeGrafter"/>
</dbReference>
<dbReference type="PANTHER" id="PTHR46374:SF3">
    <property type="entry name" value="STAR-RELATED LIPID TRANSFER PROTEIN 5"/>
    <property type="match status" value="1"/>
</dbReference>
<evidence type="ECO:0000256" key="1">
    <source>
        <dbReference type="ARBA" id="ARBA00022448"/>
    </source>
</evidence>
<evidence type="ECO:0000313" key="7">
    <source>
        <dbReference type="Proteomes" id="UP000694388"/>
    </source>
</evidence>
<evidence type="ECO:0000256" key="4">
    <source>
        <dbReference type="ARBA" id="ARBA00024750"/>
    </source>
</evidence>
<dbReference type="GO" id="GO:0120020">
    <property type="term" value="F:cholesterol transfer activity"/>
    <property type="evidence" value="ECO:0007669"/>
    <property type="project" value="TreeGrafter"/>
</dbReference>
<feature type="domain" description="START" evidence="5">
    <location>
        <begin position="1"/>
        <end position="208"/>
    </location>
</feature>
<dbReference type="InterPro" id="IPR002913">
    <property type="entry name" value="START_lipid-bd_dom"/>
</dbReference>
<evidence type="ECO:0000313" key="6">
    <source>
        <dbReference type="Ensembl" id="ENSEBUP00000003149.1"/>
    </source>
</evidence>
<reference evidence="6" key="2">
    <citation type="submission" date="2025-09" db="UniProtKB">
        <authorList>
            <consortium name="Ensembl"/>
        </authorList>
    </citation>
    <scope>IDENTIFICATION</scope>
</reference>
<dbReference type="OMA" id="PQKVWEC"/>
<organism evidence="6 7">
    <name type="scientific">Eptatretus burgeri</name>
    <name type="common">Inshore hagfish</name>
    <dbReference type="NCBI Taxonomy" id="7764"/>
    <lineage>
        <taxon>Eukaryota</taxon>
        <taxon>Metazoa</taxon>
        <taxon>Chordata</taxon>
        <taxon>Craniata</taxon>
        <taxon>Vertebrata</taxon>
        <taxon>Cyclostomata</taxon>
        <taxon>Myxini</taxon>
        <taxon>Myxiniformes</taxon>
        <taxon>Myxinidae</taxon>
        <taxon>Eptatretinae</taxon>
        <taxon>Eptatretus</taxon>
    </lineage>
</organism>
<proteinExistence type="predicted"/>
<dbReference type="SMART" id="SM00234">
    <property type="entry name" value="START"/>
    <property type="match status" value="1"/>
</dbReference>
<dbReference type="PROSITE" id="PS50848">
    <property type="entry name" value="START"/>
    <property type="match status" value="1"/>
</dbReference>
<name>A0A8C4NJ07_EPTBU</name>
<keyword evidence="2" id="KW-0445">Lipid transport</keyword>
<dbReference type="AlphaFoldDB" id="A0A8C4NJ07"/>
<dbReference type="InterPro" id="IPR043556">
    <property type="entry name" value="StARD5/6"/>
</dbReference>
<sequence length="208" mass="23561">MNYRKLAEAVADKLLGYLRDEDGWIVAKKTDNVTIAWRSSTEFGGYLYKGEGVFPISAERLWEFVRPVENGLRTKWDHNVQTFSVLKNIEKDLTVCRTVTPSSMKGLISAREFIDLVIIRRYHDGTISSNAVHMDHSDYPVQPGMVRGFNHPCGCLVKPVPGQSNQSQLIVFFQTDIAGKVPRRLVDAVFPQTMLQFFGNLHEAVKTD</sequence>